<keyword evidence="1" id="KW-0472">Membrane</keyword>
<proteinExistence type="predicted"/>
<evidence type="ECO:0000313" key="3">
    <source>
        <dbReference type="Proteomes" id="UP000179237"/>
    </source>
</evidence>
<accession>A0A1F5FTC3</accession>
<sequence length="104" mass="11335">MKPRKSLSVYVLLVGILGLLIVAGFFTFQIVDEATKSQIPAEQRELVKPIDGAIEQRVIDNLQTRRTFSREEILVSPMAIPSITISPTVAIVATASSEAAVIKQ</sequence>
<keyword evidence="1" id="KW-0812">Transmembrane</keyword>
<protein>
    <submittedName>
        <fullName evidence="2">Uncharacterized protein</fullName>
    </submittedName>
</protein>
<feature type="transmembrane region" description="Helical" evidence="1">
    <location>
        <begin position="7"/>
        <end position="28"/>
    </location>
</feature>
<dbReference type="EMBL" id="MFAQ01000037">
    <property type="protein sequence ID" value="OGD82865.1"/>
    <property type="molecule type" value="Genomic_DNA"/>
</dbReference>
<organism evidence="2 3">
    <name type="scientific">Candidatus Collierbacteria bacterium RIFOXYD1_FULL_40_9</name>
    <dbReference type="NCBI Taxonomy" id="1817731"/>
    <lineage>
        <taxon>Bacteria</taxon>
        <taxon>Candidatus Collieribacteriota</taxon>
    </lineage>
</organism>
<dbReference type="Proteomes" id="UP000179237">
    <property type="component" value="Unassembled WGS sequence"/>
</dbReference>
<reference evidence="2 3" key="1">
    <citation type="journal article" date="2016" name="Nat. Commun.">
        <title>Thousands of microbial genomes shed light on interconnected biogeochemical processes in an aquifer system.</title>
        <authorList>
            <person name="Anantharaman K."/>
            <person name="Brown C.T."/>
            <person name="Hug L.A."/>
            <person name="Sharon I."/>
            <person name="Castelle C.J."/>
            <person name="Probst A.J."/>
            <person name="Thomas B.C."/>
            <person name="Singh A."/>
            <person name="Wilkins M.J."/>
            <person name="Karaoz U."/>
            <person name="Brodie E.L."/>
            <person name="Williams K.H."/>
            <person name="Hubbard S.S."/>
            <person name="Banfield J.F."/>
        </authorList>
    </citation>
    <scope>NUCLEOTIDE SEQUENCE [LARGE SCALE GENOMIC DNA]</scope>
</reference>
<keyword evidence="1" id="KW-1133">Transmembrane helix</keyword>
<comment type="caution">
    <text evidence="2">The sequence shown here is derived from an EMBL/GenBank/DDBJ whole genome shotgun (WGS) entry which is preliminary data.</text>
</comment>
<evidence type="ECO:0000256" key="1">
    <source>
        <dbReference type="SAM" id="Phobius"/>
    </source>
</evidence>
<gene>
    <name evidence="2" type="ORF">A2572_02085</name>
</gene>
<dbReference type="AlphaFoldDB" id="A0A1F5FTC3"/>
<name>A0A1F5FTC3_9BACT</name>
<evidence type="ECO:0000313" key="2">
    <source>
        <dbReference type="EMBL" id="OGD82865.1"/>
    </source>
</evidence>